<organism evidence="1">
    <name type="scientific">uncultured Caudovirales phage</name>
    <dbReference type="NCBI Taxonomy" id="2100421"/>
    <lineage>
        <taxon>Viruses</taxon>
        <taxon>Duplodnaviria</taxon>
        <taxon>Heunggongvirae</taxon>
        <taxon>Uroviricota</taxon>
        <taxon>Caudoviricetes</taxon>
        <taxon>Peduoviridae</taxon>
        <taxon>Maltschvirus</taxon>
        <taxon>Maltschvirus maltsch</taxon>
    </lineage>
</organism>
<accession>A0A6J5M9M6</accession>
<gene>
    <name evidence="1" type="ORF">UFOVP447_211</name>
</gene>
<evidence type="ECO:0000313" key="1">
    <source>
        <dbReference type="EMBL" id="CAB4143695.1"/>
    </source>
</evidence>
<name>A0A6J5M9M6_9CAUD</name>
<protein>
    <submittedName>
        <fullName evidence="1">Uncharacterized protein</fullName>
    </submittedName>
</protein>
<dbReference type="EMBL" id="LR796423">
    <property type="protein sequence ID" value="CAB4143695.1"/>
    <property type="molecule type" value="Genomic_DNA"/>
</dbReference>
<reference evidence="1" key="1">
    <citation type="submission" date="2020-04" db="EMBL/GenBank/DDBJ databases">
        <authorList>
            <person name="Chiriac C."/>
            <person name="Salcher M."/>
            <person name="Ghai R."/>
            <person name="Kavagutti S V."/>
        </authorList>
    </citation>
    <scope>NUCLEOTIDE SEQUENCE</scope>
</reference>
<sequence>MQKISFEQVRKTYNGRTGCACGCNGDYTLPSHVSIEESNKQTGWNAYDEKSVSDRRAKIALTKVNKAIEEYGHLAKDNGRGAFEYYGLNGDANRVWFCYTNSFVAINVGNRATTVYL</sequence>
<proteinExistence type="predicted"/>